<dbReference type="STRING" id="1105367.CG50_05770"/>
<sequence length="217" mass="23535">MFNTSLGIDDLIFLAQGAGMTILVTAIAVAIGTVLGIAFGIFRYQAGPVLAAPVTFVLDLFRSIPLLIQLVLANAFIGTVLRLKMSGFTVACAVLSLYTAAYCAEIVRGGIQAVPSNTRRAARSLGMSWFQDMTHIVLPLATRIALPSWIGLALGVMKDSALVYVVQVTELLKSTQILITRLQEPLFLLLICGAFYFIISFPIARFGGYLEKRWSND</sequence>
<dbReference type="CDD" id="cd06261">
    <property type="entry name" value="TM_PBP2"/>
    <property type="match status" value="1"/>
</dbReference>
<keyword evidence="4" id="KW-1003">Cell membrane</keyword>
<feature type="transmembrane region" description="Helical" evidence="9">
    <location>
        <begin position="186"/>
        <end position="204"/>
    </location>
</feature>
<gene>
    <name evidence="11" type="ORF">CG50_05770</name>
</gene>
<dbReference type="Gene3D" id="1.10.3720.10">
    <property type="entry name" value="MetI-like"/>
    <property type="match status" value="1"/>
</dbReference>
<feature type="domain" description="ABC transmembrane type-1" evidence="10">
    <location>
        <begin position="18"/>
        <end position="199"/>
    </location>
</feature>
<dbReference type="RefSeq" id="WP_036638556.1">
    <property type="nucleotide sequence ID" value="NZ_CAXYYU010000083.1"/>
</dbReference>
<keyword evidence="6" id="KW-0029">Amino-acid transport</keyword>
<keyword evidence="8 9" id="KW-0472">Membrane</keyword>
<evidence type="ECO:0000256" key="3">
    <source>
        <dbReference type="ARBA" id="ARBA00022448"/>
    </source>
</evidence>
<proteinExistence type="inferred from homology"/>
<dbReference type="InterPro" id="IPR000515">
    <property type="entry name" value="MetI-like"/>
</dbReference>
<dbReference type="PANTHER" id="PTHR30614:SF0">
    <property type="entry name" value="L-CYSTINE TRANSPORT SYSTEM PERMEASE PROTEIN TCYL"/>
    <property type="match status" value="1"/>
</dbReference>
<feature type="transmembrane region" description="Helical" evidence="9">
    <location>
        <begin position="12"/>
        <end position="42"/>
    </location>
</feature>
<dbReference type="EMBL" id="JFZB01000025">
    <property type="protein sequence ID" value="KFI25285.1"/>
    <property type="molecule type" value="Genomic_DNA"/>
</dbReference>
<evidence type="ECO:0000256" key="8">
    <source>
        <dbReference type="ARBA" id="ARBA00023136"/>
    </source>
</evidence>
<dbReference type="eggNOG" id="COG0765">
    <property type="taxonomic scope" value="Bacteria"/>
</dbReference>
<dbReference type="InterPro" id="IPR043429">
    <property type="entry name" value="ArtM/GltK/GlnP/TcyL/YhdX-like"/>
</dbReference>
<evidence type="ECO:0000256" key="5">
    <source>
        <dbReference type="ARBA" id="ARBA00022692"/>
    </source>
</evidence>
<organism evidence="11 12">
    <name type="scientific">Paenirhodobacter enshiensis</name>
    <dbReference type="NCBI Taxonomy" id="1105367"/>
    <lineage>
        <taxon>Bacteria</taxon>
        <taxon>Pseudomonadati</taxon>
        <taxon>Pseudomonadota</taxon>
        <taxon>Alphaproteobacteria</taxon>
        <taxon>Rhodobacterales</taxon>
        <taxon>Rhodobacter group</taxon>
        <taxon>Paenirhodobacter</taxon>
    </lineage>
</organism>
<evidence type="ECO:0000256" key="4">
    <source>
        <dbReference type="ARBA" id="ARBA00022475"/>
    </source>
</evidence>
<dbReference type="NCBIfam" id="TIGR01726">
    <property type="entry name" value="HEQRo_perm_3TM"/>
    <property type="match status" value="1"/>
</dbReference>
<keyword evidence="5 9" id="KW-0812">Transmembrane</keyword>
<keyword evidence="12" id="KW-1185">Reference proteome</keyword>
<protein>
    <submittedName>
        <fullName evidence="11">Amino acid ABC transporter</fullName>
    </submittedName>
</protein>
<comment type="caution">
    <text evidence="11">The sequence shown here is derived from an EMBL/GenBank/DDBJ whole genome shotgun (WGS) entry which is preliminary data.</text>
</comment>
<reference evidence="11 12" key="1">
    <citation type="submission" date="2014-03" db="EMBL/GenBank/DDBJ databases">
        <title>Genome of Paenirhodobacter enshiensis DW2-9.</title>
        <authorList>
            <person name="Wang D."/>
            <person name="Wang G."/>
        </authorList>
    </citation>
    <scope>NUCLEOTIDE SEQUENCE [LARGE SCALE GENOMIC DNA]</scope>
    <source>
        <strain evidence="11 12">DW2-9</strain>
    </source>
</reference>
<name>A0A086XTD5_9RHOB</name>
<dbReference type="OrthoDB" id="9814902at2"/>
<dbReference type="Proteomes" id="UP000028824">
    <property type="component" value="Unassembled WGS sequence"/>
</dbReference>
<evidence type="ECO:0000256" key="2">
    <source>
        <dbReference type="ARBA" id="ARBA00010072"/>
    </source>
</evidence>
<dbReference type="InterPro" id="IPR010065">
    <property type="entry name" value="AA_ABC_transptr_permease_3TM"/>
</dbReference>
<evidence type="ECO:0000256" key="9">
    <source>
        <dbReference type="RuleBase" id="RU363032"/>
    </source>
</evidence>
<dbReference type="AlphaFoldDB" id="A0A086XTD5"/>
<comment type="subcellular location">
    <subcellularLocation>
        <location evidence="1">Cell inner membrane</location>
        <topology evidence="1">Multi-pass membrane protein</topology>
    </subcellularLocation>
    <subcellularLocation>
        <location evidence="9">Cell membrane</location>
        <topology evidence="9">Multi-pass membrane protein</topology>
    </subcellularLocation>
</comment>
<keyword evidence="3 9" id="KW-0813">Transport</keyword>
<comment type="similarity">
    <text evidence="2">Belongs to the binding-protein-dependent transport system permease family. HisMQ subfamily.</text>
</comment>
<dbReference type="GO" id="GO:0015184">
    <property type="term" value="F:L-cystine transmembrane transporter activity"/>
    <property type="evidence" value="ECO:0007669"/>
    <property type="project" value="TreeGrafter"/>
</dbReference>
<dbReference type="Pfam" id="PF00528">
    <property type="entry name" value="BPD_transp_1"/>
    <property type="match status" value="1"/>
</dbReference>
<evidence type="ECO:0000256" key="7">
    <source>
        <dbReference type="ARBA" id="ARBA00022989"/>
    </source>
</evidence>
<dbReference type="PROSITE" id="PS50928">
    <property type="entry name" value="ABC_TM1"/>
    <property type="match status" value="1"/>
</dbReference>
<evidence type="ECO:0000256" key="6">
    <source>
        <dbReference type="ARBA" id="ARBA00022970"/>
    </source>
</evidence>
<evidence type="ECO:0000256" key="1">
    <source>
        <dbReference type="ARBA" id="ARBA00004429"/>
    </source>
</evidence>
<evidence type="ECO:0000313" key="11">
    <source>
        <dbReference type="EMBL" id="KFI25285.1"/>
    </source>
</evidence>
<dbReference type="InterPro" id="IPR035906">
    <property type="entry name" value="MetI-like_sf"/>
</dbReference>
<evidence type="ECO:0000313" key="12">
    <source>
        <dbReference type="Proteomes" id="UP000028824"/>
    </source>
</evidence>
<dbReference type="GO" id="GO:0043190">
    <property type="term" value="C:ATP-binding cassette (ABC) transporter complex"/>
    <property type="evidence" value="ECO:0007669"/>
    <property type="project" value="InterPro"/>
</dbReference>
<dbReference type="SUPFAM" id="SSF161098">
    <property type="entry name" value="MetI-like"/>
    <property type="match status" value="1"/>
</dbReference>
<accession>A0A086XTD5</accession>
<keyword evidence="7 9" id="KW-1133">Transmembrane helix</keyword>
<evidence type="ECO:0000259" key="10">
    <source>
        <dbReference type="PROSITE" id="PS50928"/>
    </source>
</evidence>
<dbReference type="PANTHER" id="PTHR30614">
    <property type="entry name" value="MEMBRANE COMPONENT OF AMINO ACID ABC TRANSPORTER"/>
    <property type="match status" value="1"/>
</dbReference>